<dbReference type="EMBL" id="CP041165">
    <property type="protein sequence ID" value="QOP40292.1"/>
    <property type="molecule type" value="Genomic_DNA"/>
</dbReference>
<dbReference type="InterPro" id="IPR002491">
    <property type="entry name" value="ABC_transptr_periplasmic_BD"/>
</dbReference>
<dbReference type="NCBIfam" id="NF038402">
    <property type="entry name" value="TroA_like"/>
    <property type="match status" value="1"/>
</dbReference>
<name>A0A7M3V959_9BACT</name>
<protein>
    <recommendedName>
        <fullName evidence="2">Fe/B12 periplasmic-binding domain-containing protein</fullName>
    </recommendedName>
</protein>
<dbReference type="PROSITE" id="PS50983">
    <property type="entry name" value="FE_B12_PBP"/>
    <property type="match status" value="1"/>
</dbReference>
<dbReference type="PANTHER" id="PTHR30535:SF34">
    <property type="entry name" value="MOLYBDATE-BINDING PROTEIN MOLA"/>
    <property type="match status" value="1"/>
</dbReference>
<dbReference type="Proteomes" id="UP000593910">
    <property type="component" value="Chromosome"/>
</dbReference>
<dbReference type="CDD" id="cd00636">
    <property type="entry name" value="TroA-like"/>
    <property type="match status" value="1"/>
</dbReference>
<dbReference type="GO" id="GO:0071281">
    <property type="term" value="P:cellular response to iron ion"/>
    <property type="evidence" value="ECO:0007669"/>
    <property type="project" value="TreeGrafter"/>
</dbReference>
<dbReference type="PANTHER" id="PTHR30535">
    <property type="entry name" value="VITAMIN B12-BINDING PROTEIN"/>
    <property type="match status" value="1"/>
</dbReference>
<dbReference type="Gene3D" id="3.40.50.1980">
    <property type="entry name" value="Nitrogenase molybdenum iron protein domain"/>
    <property type="match status" value="4"/>
</dbReference>
<dbReference type="InterPro" id="IPR050902">
    <property type="entry name" value="ABC_Transporter_SBP"/>
</dbReference>
<dbReference type="Pfam" id="PF01497">
    <property type="entry name" value="Peripla_BP_2"/>
    <property type="match status" value="1"/>
</dbReference>
<dbReference type="KEGG" id="smax:FJR03_00465"/>
<organism evidence="3 4">
    <name type="scientific">Sulfurimonas marina</name>
    <dbReference type="NCBI Taxonomy" id="2590551"/>
    <lineage>
        <taxon>Bacteria</taxon>
        <taxon>Pseudomonadati</taxon>
        <taxon>Campylobacterota</taxon>
        <taxon>Epsilonproteobacteria</taxon>
        <taxon>Campylobacterales</taxon>
        <taxon>Sulfurimonadaceae</taxon>
        <taxon>Sulfurimonas</taxon>
    </lineage>
</organism>
<evidence type="ECO:0000259" key="2">
    <source>
        <dbReference type="PROSITE" id="PS50983"/>
    </source>
</evidence>
<feature type="domain" description="Fe/B12 periplasmic-binding" evidence="2">
    <location>
        <begin position="23"/>
        <end position="276"/>
    </location>
</feature>
<reference evidence="3 4" key="1">
    <citation type="submission" date="2019-06" db="EMBL/GenBank/DDBJ databases">
        <title>Sulfurimonas gotlandica sp. nov., a chemoautotrophic and psychrotolerant epsilonproteobacterium isolated from a pelagic redoxcline, and an emended description of the genus Sulfurimonas.</title>
        <authorList>
            <person name="Wang S."/>
            <person name="Jiang L."/>
            <person name="Shao Z."/>
        </authorList>
    </citation>
    <scope>NUCLEOTIDE SEQUENCE [LARGE SCALE GENOMIC DNA]</scope>
    <source>
        <strain evidence="3 4">B2</strain>
    </source>
</reference>
<evidence type="ECO:0000256" key="1">
    <source>
        <dbReference type="ARBA" id="ARBA00022729"/>
    </source>
</evidence>
<proteinExistence type="predicted"/>
<keyword evidence="4" id="KW-1185">Reference proteome</keyword>
<keyword evidence="1" id="KW-0732">Signal</keyword>
<evidence type="ECO:0000313" key="4">
    <source>
        <dbReference type="Proteomes" id="UP000593910"/>
    </source>
</evidence>
<dbReference type="InterPro" id="IPR054828">
    <property type="entry name" value="Vit_B12_bind_prot"/>
</dbReference>
<evidence type="ECO:0000313" key="3">
    <source>
        <dbReference type="EMBL" id="QOP40292.1"/>
    </source>
</evidence>
<dbReference type="SUPFAM" id="SSF53807">
    <property type="entry name" value="Helical backbone' metal receptor"/>
    <property type="match status" value="2"/>
</dbReference>
<sequence length="526" mass="59260">MKRLKIFAVLLVVFTLNLFGAERIIALSPSINEIIFALGSGGEVVGNTEYCTYPEQSKKVAKVGGYFSPSLEKIVSLHPTVVIMQKNNYKLGQKLKQLGIKTKTVKIDTLQNIKHSIVELGALLQKQEQADKIIQDINEALQSLKNITANKKVLVVIGHNTSLASRVFVAGQNLYFDDIIVASGNTNALQSSRKGQPILNAENIVATNPDIVILLAHSMKERSISREDLINPWKALPINVAKTDAIYIIDKKYAGIPSDRLVYFIKDFKTILEDFRTKELCSDRSIISQSPYITYLIDFFGMKECIVGASIYDTQVETELPRTGKVIDPDKQALKKLHADFLFTSDWTPQETLQTITPKKTQALRLKSFDSMAQLDNNLKTIAKALQVPDAKTKIKTFNEKWQQIAKEIDPKNKRVLLLSACSKETYSYGQNTYLGDLFSKVGFIVPDNAKKVRHFTQTELDQFIKEERIDFIFGFVPYTKATTCQVLETQKRLPIVYLNGDNFMHPAPATLLKGLQELQSKESEW</sequence>
<accession>A0A7M3V959</accession>
<gene>
    <name evidence="3" type="ORF">FJR03_00465</name>
</gene>
<dbReference type="AlphaFoldDB" id="A0A7M3V959"/>